<gene>
    <name evidence="1" type="ORF">JCM19237_2320</name>
</gene>
<protein>
    <submittedName>
        <fullName evidence="1">Uncharacterized protein</fullName>
    </submittedName>
</protein>
<accession>A0A090QQR5</accession>
<evidence type="ECO:0000313" key="2">
    <source>
        <dbReference type="Proteomes" id="UP000029227"/>
    </source>
</evidence>
<dbReference type="Proteomes" id="UP000029227">
    <property type="component" value="Unassembled WGS sequence"/>
</dbReference>
<comment type="caution">
    <text evidence="1">The sequence shown here is derived from an EMBL/GenBank/DDBJ whole genome shotgun (WGS) entry which is preliminary data.</text>
</comment>
<dbReference type="STRING" id="754436.JCM19237_2320"/>
<dbReference type="eggNOG" id="ENOG5031MZS">
    <property type="taxonomic scope" value="Bacteria"/>
</dbReference>
<reference evidence="1 2" key="1">
    <citation type="journal article" date="2014" name="Genome Announc.">
        <title>Draft Genome Sequences of Two Vibrionaceae Species, Vibrio ponticus C121 and Photobacterium aphoticum C119, Isolated as Coral Reef Microbiota.</title>
        <authorList>
            <person name="Al-saari N."/>
            <person name="Meirelles P.M."/>
            <person name="Mino S."/>
            <person name="Suda W."/>
            <person name="Oshima K."/>
            <person name="Hattori M."/>
            <person name="Ohkuma M."/>
            <person name="Thompson F.L."/>
            <person name="Gomez-Gil B."/>
            <person name="Sawabe T."/>
            <person name="Sawabe T."/>
        </authorList>
    </citation>
    <scope>NUCLEOTIDE SEQUENCE [LARGE SCALE GENOMIC DNA]</scope>
    <source>
        <strain evidence="1 2">JCM 19237</strain>
    </source>
</reference>
<name>A0A090QQR5_9GAMM</name>
<evidence type="ECO:0000313" key="1">
    <source>
        <dbReference type="EMBL" id="GAL04169.1"/>
    </source>
</evidence>
<organism evidence="1 2">
    <name type="scientific">Photobacterium aphoticum</name>
    <dbReference type="NCBI Taxonomy" id="754436"/>
    <lineage>
        <taxon>Bacteria</taxon>
        <taxon>Pseudomonadati</taxon>
        <taxon>Pseudomonadota</taxon>
        <taxon>Gammaproteobacteria</taxon>
        <taxon>Vibrionales</taxon>
        <taxon>Vibrionaceae</taxon>
        <taxon>Photobacterium</taxon>
    </lineage>
</organism>
<dbReference type="EMBL" id="BBMN01000003">
    <property type="protein sequence ID" value="GAL04169.1"/>
    <property type="molecule type" value="Genomic_DNA"/>
</dbReference>
<sequence length="132" mass="14965">MSNVVQFSQFSGNKKANTASSKPAAISTPNPKALREAAALQQENRCYFCGERKENKGLNWLDKTGFKTKTHVVCNTCSAAAKSRPMDELRIILALKAMDFRTIKLPQYLELREKGVHIDGVRDYKFYFETIE</sequence>
<proteinExistence type="predicted"/>
<dbReference type="AlphaFoldDB" id="A0A090QQR5"/>